<proteinExistence type="predicted"/>
<evidence type="ECO:0000313" key="3">
    <source>
        <dbReference type="EMBL" id="MBB3980163.1"/>
    </source>
</evidence>
<sequence>MLESDNYFADLEQVATDYLRHHDGGGLPAGASWSDEDSVVENGQSRRFRLLKEATSQMARPTVEAIVATHPALASEEAHALATSALHAYVAAAILMPYDAFIAAAEHWRYDLDLLSMKFDVSYEQAAHRLATLRRPGAEGVHFAFMRSDPSGYVTKRLPLPRLPLPRYSNACPLWAIYAAFQAPGAVVRSFGELPSGDRFLFVARAIEKTRQSVVLPRRLLSIMLACPASEAGRVVYGDGIDGNDPKAILPVGTSCRLCPRQDCSHRQEAHLFL</sequence>
<dbReference type="InterPro" id="IPR018653">
    <property type="entry name" value="ScfR_C"/>
</dbReference>
<dbReference type="Pfam" id="PF09856">
    <property type="entry name" value="ScfRs"/>
    <property type="match status" value="1"/>
</dbReference>
<feature type="domain" description="IrrE N-terminal-like" evidence="1">
    <location>
        <begin position="46"/>
        <end position="130"/>
    </location>
</feature>
<dbReference type="Pfam" id="PF06114">
    <property type="entry name" value="Peptidase_M78"/>
    <property type="match status" value="1"/>
</dbReference>
<reference evidence="3 4" key="1">
    <citation type="submission" date="2020-08" db="EMBL/GenBank/DDBJ databases">
        <title>Genomic Encyclopedia of Type Strains, Phase IV (KMG-IV): sequencing the most valuable type-strain genomes for metagenomic binning, comparative biology and taxonomic classification.</title>
        <authorList>
            <person name="Goeker M."/>
        </authorList>
    </citation>
    <scope>NUCLEOTIDE SEQUENCE [LARGE SCALE GENOMIC DNA]</scope>
    <source>
        <strain evidence="3 4">DSM 100211</strain>
    </source>
</reference>
<keyword evidence="4" id="KW-1185">Reference proteome</keyword>
<accession>A0A7W6GMD5</accession>
<protein>
    <submittedName>
        <fullName evidence="3">Putative transcriptional regulator</fullName>
    </submittedName>
</protein>
<comment type="caution">
    <text evidence="3">The sequence shown here is derived from an EMBL/GenBank/DDBJ whole genome shotgun (WGS) entry which is preliminary data.</text>
</comment>
<evidence type="ECO:0000313" key="4">
    <source>
        <dbReference type="Proteomes" id="UP000574761"/>
    </source>
</evidence>
<dbReference type="InterPro" id="IPR010359">
    <property type="entry name" value="IrrE_HExxH"/>
</dbReference>
<name>A0A7W6GMD5_9HYPH</name>
<dbReference type="RefSeq" id="WP_183808314.1">
    <property type="nucleotide sequence ID" value="NZ_JACIEE010000016.1"/>
</dbReference>
<organism evidence="3 4">
    <name type="scientific">Mycoplana azooxidifex</name>
    <dbReference type="NCBI Taxonomy" id="1636188"/>
    <lineage>
        <taxon>Bacteria</taxon>
        <taxon>Pseudomonadati</taxon>
        <taxon>Pseudomonadota</taxon>
        <taxon>Alphaproteobacteria</taxon>
        <taxon>Hyphomicrobiales</taxon>
        <taxon>Rhizobiaceae</taxon>
        <taxon>Mycoplana</taxon>
    </lineage>
</organism>
<dbReference type="AlphaFoldDB" id="A0A7W6GMD5"/>
<evidence type="ECO:0000259" key="2">
    <source>
        <dbReference type="Pfam" id="PF09856"/>
    </source>
</evidence>
<evidence type="ECO:0000259" key="1">
    <source>
        <dbReference type="Pfam" id="PF06114"/>
    </source>
</evidence>
<dbReference type="EMBL" id="JACIEE010000016">
    <property type="protein sequence ID" value="MBB3980163.1"/>
    <property type="molecule type" value="Genomic_DNA"/>
</dbReference>
<feature type="domain" description="Short-chain fatty acyl coenzyme A regulators C-terminal" evidence="2">
    <location>
        <begin position="132"/>
        <end position="270"/>
    </location>
</feature>
<gene>
    <name evidence="3" type="ORF">GGQ64_005415</name>
</gene>
<dbReference type="Proteomes" id="UP000574761">
    <property type="component" value="Unassembled WGS sequence"/>
</dbReference>